<dbReference type="InterPro" id="IPR051358">
    <property type="entry name" value="TF_AMS/ICE1/BHLH6-like"/>
</dbReference>
<accession>A0AA88A0T5</accession>
<sequence length="169" mass="18940">MGSSRLQKRIALRRKLHILRALNTASKSHDTLLYTYLLKLKLEAIKREYSNLLAIKKEYLNLIVNFHSPKILQEVKVEKTKEGSFVVRVKCEKGEDTLVSVLEALEEIGLLVLQATVSCKDNSFSMEATTVAAAAQSHGQTLNVNDVTQAITKAIEKPPKNDMKFSLKT</sequence>
<dbReference type="EMBL" id="BTGU01000016">
    <property type="protein sequence ID" value="GMN43505.1"/>
    <property type="molecule type" value="Genomic_DNA"/>
</dbReference>
<keyword evidence="5" id="KW-1185">Reference proteome</keyword>
<dbReference type="GO" id="GO:0003700">
    <property type="term" value="F:DNA-binding transcription factor activity"/>
    <property type="evidence" value="ECO:0007669"/>
    <property type="project" value="TreeGrafter"/>
</dbReference>
<dbReference type="AlphaFoldDB" id="A0AA88A0T5"/>
<protein>
    <recommendedName>
        <fullName evidence="3">Plant bHLH transcription factor ACT-like domain-containing protein</fullName>
    </recommendedName>
</protein>
<evidence type="ECO:0000313" key="4">
    <source>
        <dbReference type="EMBL" id="GMN43505.1"/>
    </source>
</evidence>
<comment type="caution">
    <text evidence="4">The sequence shown here is derived from an EMBL/GenBank/DDBJ whole genome shotgun (WGS) entry which is preliminary data.</text>
</comment>
<reference evidence="4" key="1">
    <citation type="submission" date="2023-07" db="EMBL/GenBank/DDBJ databases">
        <title>draft genome sequence of fig (Ficus carica).</title>
        <authorList>
            <person name="Takahashi T."/>
            <person name="Nishimura K."/>
        </authorList>
    </citation>
    <scope>NUCLEOTIDE SEQUENCE</scope>
</reference>
<dbReference type="GO" id="GO:0005634">
    <property type="term" value="C:nucleus"/>
    <property type="evidence" value="ECO:0007669"/>
    <property type="project" value="UniProtKB-SubCell"/>
</dbReference>
<dbReference type="PANTHER" id="PTHR31945">
    <property type="entry name" value="TRANSCRIPTION FACTOR SCREAM2-RELATED"/>
    <property type="match status" value="1"/>
</dbReference>
<gene>
    <name evidence="4" type="ORF">TIFTF001_012713</name>
</gene>
<feature type="domain" description="Plant bHLH transcription factor ACT-like" evidence="3">
    <location>
        <begin position="74"/>
        <end position="156"/>
    </location>
</feature>
<evidence type="ECO:0000256" key="1">
    <source>
        <dbReference type="ARBA" id="ARBA00004123"/>
    </source>
</evidence>
<dbReference type="PANTHER" id="PTHR31945:SF27">
    <property type="entry name" value="TRANSCRIPTION FACTOR BHLH35-LIKE PROTEIN"/>
    <property type="match status" value="1"/>
</dbReference>
<evidence type="ECO:0000256" key="2">
    <source>
        <dbReference type="ARBA" id="ARBA00023242"/>
    </source>
</evidence>
<dbReference type="InterPro" id="IPR054502">
    <property type="entry name" value="bHLH-TF_ACT-like_plant"/>
</dbReference>
<organism evidence="4 5">
    <name type="scientific">Ficus carica</name>
    <name type="common">Common fig</name>
    <dbReference type="NCBI Taxonomy" id="3494"/>
    <lineage>
        <taxon>Eukaryota</taxon>
        <taxon>Viridiplantae</taxon>
        <taxon>Streptophyta</taxon>
        <taxon>Embryophyta</taxon>
        <taxon>Tracheophyta</taxon>
        <taxon>Spermatophyta</taxon>
        <taxon>Magnoliopsida</taxon>
        <taxon>eudicotyledons</taxon>
        <taxon>Gunneridae</taxon>
        <taxon>Pentapetalae</taxon>
        <taxon>rosids</taxon>
        <taxon>fabids</taxon>
        <taxon>Rosales</taxon>
        <taxon>Moraceae</taxon>
        <taxon>Ficeae</taxon>
        <taxon>Ficus</taxon>
    </lineage>
</organism>
<dbReference type="GO" id="GO:0043565">
    <property type="term" value="F:sequence-specific DNA binding"/>
    <property type="evidence" value="ECO:0007669"/>
    <property type="project" value="TreeGrafter"/>
</dbReference>
<keyword evidence="2" id="KW-0539">Nucleus</keyword>
<name>A0AA88A0T5_FICCA</name>
<dbReference type="Pfam" id="PF22754">
    <property type="entry name" value="bHLH-TF_ACT-like_plant"/>
    <property type="match status" value="1"/>
</dbReference>
<dbReference type="Proteomes" id="UP001187192">
    <property type="component" value="Unassembled WGS sequence"/>
</dbReference>
<evidence type="ECO:0000259" key="3">
    <source>
        <dbReference type="Pfam" id="PF22754"/>
    </source>
</evidence>
<proteinExistence type="predicted"/>
<evidence type="ECO:0000313" key="5">
    <source>
        <dbReference type="Proteomes" id="UP001187192"/>
    </source>
</evidence>
<comment type="subcellular location">
    <subcellularLocation>
        <location evidence="1">Nucleus</location>
    </subcellularLocation>
</comment>